<dbReference type="PROSITE" id="PS50059">
    <property type="entry name" value="FKBP_PPIASE"/>
    <property type="match status" value="1"/>
</dbReference>
<dbReference type="Proteomes" id="UP000179233">
    <property type="component" value="Unassembled WGS sequence"/>
</dbReference>
<proteinExistence type="inferred from homology"/>
<dbReference type="SUPFAM" id="SSF54534">
    <property type="entry name" value="FKBP-like"/>
    <property type="match status" value="1"/>
</dbReference>
<dbReference type="PANTHER" id="PTHR43811">
    <property type="entry name" value="FKBP-TYPE PEPTIDYL-PROLYL CIS-TRANS ISOMERASE FKPA"/>
    <property type="match status" value="1"/>
</dbReference>
<evidence type="ECO:0000256" key="1">
    <source>
        <dbReference type="ARBA" id="ARBA00000971"/>
    </source>
</evidence>
<accession>A0A1G1VUA0</accession>
<dbReference type="Gene3D" id="3.10.50.40">
    <property type="match status" value="1"/>
</dbReference>
<comment type="similarity">
    <text evidence="2 6">Belongs to the FKBP-type PPIase family.</text>
</comment>
<evidence type="ECO:0000256" key="6">
    <source>
        <dbReference type="RuleBase" id="RU003915"/>
    </source>
</evidence>
<name>A0A1G1VUA0_9BACT</name>
<dbReference type="EC" id="5.2.1.8" evidence="6"/>
<dbReference type="EMBL" id="MHCJ01000003">
    <property type="protein sequence ID" value="OGY18940.1"/>
    <property type="molecule type" value="Genomic_DNA"/>
</dbReference>
<dbReference type="Pfam" id="PF00254">
    <property type="entry name" value="FKBP_C"/>
    <property type="match status" value="1"/>
</dbReference>
<dbReference type="PANTHER" id="PTHR43811:SF19">
    <property type="entry name" value="39 KDA FK506-BINDING NUCLEAR PROTEIN"/>
    <property type="match status" value="1"/>
</dbReference>
<dbReference type="FunFam" id="3.10.50.40:FF:000006">
    <property type="entry name" value="Peptidyl-prolyl cis-trans isomerase"/>
    <property type="match status" value="1"/>
</dbReference>
<evidence type="ECO:0000256" key="2">
    <source>
        <dbReference type="ARBA" id="ARBA00006577"/>
    </source>
</evidence>
<comment type="caution">
    <text evidence="9">The sequence shown here is derived from an EMBL/GenBank/DDBJ whole genome shotgun (WGS) entry which is preliminary data.</text>
</comment>
<keyword evidence="3 5" id="KW-0697">Rotamase</keyword>
<keyword evidence="4 5" id="KW-0413">Isomerase</keyword>
<feature type="region of interest" description="Disordered" evidence="7">
    <location>
        <begin position="1"/>
        <end position="28"/>
    </location>
</feature>
<evidence type="ECO:0000313" key="10">
    <source>
        <dbReference type="Proteomes" id="UP000179233"/>
    </source>
</evidence>
<evidence type="ECO:0000256" key="7">
    <source>
        <dbReference type="SAM" id="MobiDB-lite"/>
    </source>
</evidence>
<dbReference type="GO" id="GO:0003755">
    <property type="term" value="F:peptidyl-prolyl cis-trans isomerase activity"/>
    <property type="evidence" value="ECO:0007669"/>
    <property type="project" value="UniProtKB-UniRule"/>
</dbReference>
<evidence type="ECO:0000313" key="9">
    <source>
        <dbReference type="EMBL" id="OGY18940.1"/>
    </source>
</evidence>
<feature type="domain" description="PPIase FKBP-type" evidence="8">
    <location>
        <begin position="25"/>
        <end position="113"/>
    </location>
</feature>
<dbReference type="AlphaFoldDB" id="A0A1G1VUA0"/>
<gene>
    <name evidence="9" type="ORF">A2786_04635</name>
</gene>
<protein>
    <recommendedName>
        <fullName evidence="6">Peptidyl-prolyl cis-trans isomerase</fullName>
        <ecNumber evidence="6">5.2.1.8</ecNumber>
    </recommendedName>
</protein>
<evidence type="ECO:0000256" key="5">
    <source>
        <dbReference type="PROSITE-ProRule" id="PRU00277"/>
    </source>
</evidence>
<sequence length="120" mass="12900">MTPAPDATLKIEDMYGGTGPEAKDGDRVSVHYTGTFPDGGKFDSSIDRKEPFEFTLGKGEVIRGWDIGVAGMQVGAKRRLTVPPQFAYGERGAGNVIPPNATLIFEIDLLAINPPKESSF</sequence>
<evidence type="ECO:0000256" key="3">
    <source>
        <dbReference type="ARBA" id="ARBA00023110"/>
    </source>
</evidence>
<evidence type="ECO:0000256" key="4">
    <source>
        <dbReference type="ARBA" id="ARBA00023235"/>
    </source>
</evidence>
<comment type="catalytic activity">
    <reaction evidence="1 5 6">
        <text>[protein]-peptidylproline (omega=180) = [protein]-peptidylproline (omega=0)</text>
        <dbReference type="Rhea" id="RHEA:16237"/>
        <dbReference type="Rhea" id="RHEA-COMP:10747"/>
        <dbReference type="Rhea" id="RHEA-COMP:10748"/>
        <dbReference type="ChEBI" id="CHEBI:83833"/>
        <dbReference type="ChEBI" id="CHEBI:83834"/>
        <dbReference type="EC" id="5.2.1.8"/>
    </reaction>
</comment>
<reference evidence="9 10" key="1">
    <citation type="journal article" date="2016" name="Nat. Commun.">
        <title>Thousands of microbial genomes shed light on interconnected biogeochemical processes in an aquifer system.</title>
        <authorList>
            <person name="Anantharaman K."/>
            <person name="Brown C.T."/>
            <person name="Hug L.A."/>
            <person name="Sharon I."/>
            <person name="Castelle C.J."/>
            <person name="Probst A.J."/>
            <person name="Thomas B.C."/>
            <person name="Singh A."/>
            <person name="Wilkins M.J."/>
            <person name="Karaoz U."/>
            <person name="Brodie E.L."/>
            <person name="Williams K.H."/>
            <person name="Hubbard S.S."/>
            <person name="Banfield J.F."/>
        </authorList>
    </citation>
    <scope>NUCLEOTIDE SEQUENCE [LARGE SCALE GENOMIC DNA]</scope>
</reference>
<organism evidence="9 10">
    <name type="scientific">Candidatus Chisholmbacteria bacterium RIFCSPHIGHO2_01_FULL_52_32</name>
    <dbReference type="NCBI Taxonomy" id="1797591"/>
    <lineage>
        <taxon>Bacteria</taxon>
        <taxon>Candidatus Chisholmiibacteriota</taxon>
    </lineage>
</organism>
<evidence type="ECO:0000259" key="8">
    <source>
        <dbReference type="PROSITE" id="PS50059"/>
    </source>
</evidence>
<dbReference type="InterPro" id="IPR046357">
    <property type="entry name" value="PPIase_dom_sf"/>
</dbReference>
<dbReference type="InterPro" id="IPR001179">
    <property type="entry name" value="PPIase_FKBP_dom"/>
</dbReference>